<dbReference type="InterPro" id="IPR000801">
    <property type="entry name" value="Esterase-like"/>
</dbReference>
<sequence length="308" mass="34759">MAGDRRHGTDAILPNSRQWTFHNAKGNPYVLQVAWPLGWKSSTESNGEQVPVFWVLDSNAYFFSVAEAVRRAAVHPGSISGIVIGVGYPPTSPFPFYGQRNWDLTPPSPKYVPLEDKDGNKFTPQPGGANEFLDFIVNDATKFLFEEAEAGLDRKTVKEHVLVGHSYGGLCTLHALFSGYQTFDTFVAVSPSIFWNDSFILTEQDRFLAQTDATTTQKKPRLFISYGHYEQVPHRLPDWTDEENEKWQKHAQSWNTAGHAEALAQKMTESGRFENVRLKSYPEEDHLSVAICGMNWGISCVLNTHRFK</sequence>
<dbReference type="SUPFAM" id="SSF53474">
    <property type="entry name" value="alpha/beta-Hydrolases"/>
    <property type="match status" value="1"/>
</dbReference>
<comment type="similarity">
    <text evidence="1">Belongs to the esterase D family.</text>
</comment>
<evidence type="ECO:0008006" key="5">
    <source>
        <dbReference type="Google" id="ProtNLM"/>
    </source>
</evidence>
<dbReference type="PANTHER" id="PTHR40841:SF2">
    <property type="entry name" value="SIDEROPHORE-DEGRADING ESTERASE (EUROFUNG)"/>
    <property type="match status" value="1"/>
</dbReference>
<accession>A0A438NBF9</accession>
<dbReference type="GO" id="GO:0016788">
    <property type="term" value="F:hydrolase activity, acting on ester bonds"/>
    <property type="evidence" value="ECO:0007669"/>
    <property type="project" value="TreeGrafter"/>
</dbReference>
<dbReference type="Gene3D" id="3.40.50.1820">
    <property type="entry name" value="alpha/beta hydrolase"/>
    <property type="match status" value="1"/>
</dbReference>
<organism evidence="3 4">
    <name type="scientific">Exophiala mesophila</name>
    <name type="common">Black yeast-like fungus</name>
    <dbReference type="NCBI Taxonomy" id="212818"/>
    <lineage>
        <taxon>Eukaryota</taxon>
        <taxon>Fungi</taxon>
        <taxon>Dikarya</taxon>
        <taxon>Ascomycota</taxon>
        <taxon>Pezizomycotina</taxon>
        <taxon>Eurotiomycetes</taxon>
        <taxon>Chaetothyriomycetidae</taxon>
        <taxon>Chaetothyriales</taxon>
        <taxon>Herpotrichiellaceae</taxon>
        <taxon>Exophiala</taxon>
    </lineage>
</organism>
<evidence type="ECO:0000313" key="4">
    <source>
        <dbReference type="Proteomes" id="UP000288859"/>
    </source>
</evidence>
<dbReference type="InterPro" id="IPR052558">
    <property type="entry name" value="Siderophore_Hydrolase_D"/>
</dbReference>
<dbReference type="Proteomes" id="UP000288859">
    <property type="component" value="Unassembled WGS sequence"/>
</dbReference>
<dbReference type="AlphaFoldDB" id="A0A438NBF9"/>
<comment type="caution">
    <text evidence="3">The sequence shown here is derived from an EMBL/GenBank/DDBJ whole genome shotgun (WGS) entry which is preliminary data.</text>
</comment>
<gene>
    <name evidence="3" type="ORF">B0A52_02240</name>
</gene>
<evidence type="ECO:0000256" key="2">
    <source>
        <dbReference type="ARBA" id="ARBA00022801"/>
    </source>
</evidence>
<reference evidence="3 4" key="1">
    <citation type="submission" date="2017-03" db="EMBL/GenBank/DDBJ databases">
        <title>Genomes of endolithic fungi from Antarctica.</title>
        <authorList>
            <person name="Coleine C."/>
            <person name="Masonjones S."/>
            <person name="Stajich J.E."/>
        </authorList>
    </citation>
    <scope>NUCLEOTIDE SEQUENCE [LARGE SCALE GENOMIC DNA]</scope>
    <source>
        <strain evidence="3 4">CCFEE 6314</strain>
    </source>
</reference>
<dbReference type="EMBL" id="NAJM01000009">
    <property type="protein sequence ID" value="RVX73113.1"/>
    <property type="molecule type" value="Genomic_DNA"/>
</dbReference>
<evidence type="ECO:0000313" key="3">
    <source>
        <dbReference type="EMBL" id="RVX73113.1"/>
    </source>
</evidence>
<name>A0A438NBF9_EXOME</name>
<dbReference type="InterPro" id="IPR029058">
    <property type="entry name" value="AB_hydrolase_fold"/>
</dbReference>
<dbReference type="PANTHER" id="PTHR40841">
    <property type="entry name" value="SIDEROPHORE TRIACETYLFUSARININE C ESTERASE"/>
    <property type="match status" value="1"/>
</dbReference>
<dbReference type="OrthoDB" id="446683at2759"/>
<dbReference type="Pfam" id="PF00756">
    <property type="entry name" value="Esterase"/>
    <property type="match status" value="1"/>
</dbReference>
<protein>
    <recommendedName>
        <fullName evidence="5">AB hydrolase-1 domain-containing protein</fullName>
    </recommendedName>
</protein>
<proteinExistence type="inferred from homology"/>
<keyword evidence="2" id="KW-0378">Hydrolase</keyword>
<evidence type="ECO:0000256" key="1">
    <source>
        <dbReference type="ARBA" id="ARBA00005622"/>
    </source>
</evidence>